<evidence type="ECO:0000256" key="6">
    <source>
        <dbReference type="SAM" id="MobiDB-lite"/>
    </source>
</evidence>
<gene>
    <name evidence="8" type="ORF">IFM89_033662</name>
</gene>
<comment type="caution">
    <text evidence="8">The sequence shown here is derived from an EMBL/GenBank/DDBJ whole genome shotgun (WGS) entry which is preliminary data.</text>
</comment>
<dbReference type="InterPro" id="IPR044808">
    <property type="entry name" value="ERF_plant"/>
</dbReference>
<organism evidence="8 9">
    <name type="scientific">Coptis chinensis</name>
    <dbReference type="NCBI Taxonomy" id="261450"/>
    <lineage>
        <taxon>Eukaryota</taxon>
        <taxon>Viridiplantae</taxon>
        <taxon>Streptophyta</taxon>
        <taxon>Embryophyta</taxon>
        <taxon>Tracheophyta</taxon>
        <taxon>Spermatophyta</taxon>
        <taxon>Magnoliopsida</taxon>
        <taxon>Ranunculales</taxon>
        <taxon>Ranunculaceae</taxon>
        <taxon>Coptidoideae</taxon>
        <taxon>Coptis</taxon>
    </lineage>
</organism>
<dbReference type="Pfam" id="PF00847">
    <property type="entry name" value="AP2"/>
    <property type="match status" value="1"/>
</dbReference>
<dbReference type="OrthoDB" id="1925932at2759"/>
<dbReference type="Proteomes" id="UP000631114">
    <property type="component" value="Unassembled WGS sequence"/>
</dbReference>
<keyword evidence="5" id="KW-0539">Nucleus</keyword>
<dbReference type="GO" id="GO:0003677">
    <property type="term" value="F:DNA binding"/>
    <property type="evidence" value="ECO:0007669"/>
    <property type="project" value="UniProtKB-KW"/>
</dbReference>
<keyword evidence="4" id="KW-0804">Transcription</keyword>
<dbReference type="GO" id="GO:0009873">
    <property type="term" value="P:ethylene-activated signaling pathway"/>
    <property type="evidence" value="ECO:0007669"/>
    <property type="project" value="InterPro"/>
</dbReference>
<dbReference type="CDD" id="cd00018">
    <property type="entry name" value="AP2"/>
    <property type="match status" value="1"/>
</dbReference>
<evidence type="ECO:0000256" key="1">
    <source>
        <dbReference type="ARBA" id="ARBA00004123"/>
    </source>
</evidence>
<keyword evidence="9" id="KW-1185">Reference proteome</keyword>
<feature type="compositionally biased region" description="Polar residues" evidence="6">
    <location>
        <begin position="79"/>
        <end position="88"/>
    </location>
</feature>
<evidence type="ECO:0000313" key="8">
    <source>
        <dbReference type="EMBL" id="KAF9599055.1"/>
    </source>
</evidence>
<reference evidence="8 9" key="1">
    <citation type="submission" date="2020-10" db="EMBL/GenBank/DDBJ databases">
        <title>The Coptis chinensis genome and diversification of protoberbering-type alkaloids.</title>
        <authorList>
            <person name="Wang B."/>
            <person name="Shu S."/>
            <person name="Song C."/>
            <person name="Liu Y."/>
        </authorList>
    </citation>
    <scope>NUCLEOTIDE SEQUENCE [LARGE SCALE GENOMIC DNA]</scope>
    <source>
        <strain evidence="8">HL-2020</strain>
        <tissue evidence="8">Leaf</tissue>
    </source>
</reference>
<dbReference type="PRINTS" id="PR00367">
    <property type="entry name" value="ETHRSPELEMNT"/>
</dbReference>
<dbReference type="PANTHER" id="PTHR31190">
    <property type="entry name" value="DNA-BINDING DOMAIN"/>
    <property type="match status" value="1"/>
</dbReference>
<keyword evidence="2" id="KW-0805">Transcription regulation</keyword>
<proteinExistence type="predicted"/>
<dbReference type="Gene3D" id="3.30.730.10">
    <property type="entry name" value="AP2/ERF domain"/>
    <property type="match status" value="1"/>
</dbReference>
<evidence type="ECO:0000256" key="3">
    <source>
        <dbReference type="ARBA" id="ARBA00023125"/>
    </source>
</evidence>
<dbReference type="AlphaFoldDB" id="A0A835HH14"/>
<evidence type="ECO:0000256" key="2">
    <source>
        <dbReference type="ARBA" id="ARBA00023015"/>
    </source>
</evidence>
<dbReference type="InterPro" id="IPR016177">
    <property type="entry name" value="DNA-bd_dom_sf"/>
</dbReference>
<dbReference type="EMBL" id="JADFTS010000007">
    <property type="protein sequence ID" value="KAF9599055.1"/>
    <property type="molecule type" value="Genomic_DNA"/>
</dbReference>
<evidence type="ECO:0000259" key="7">
    <source>
        <dbReference type="PROSITE" id="PS51032"/>
    </source>
</evidence>
<dbReference type="SMART" id="SM00380">
    <property type="entry name" value="AP2"/>
    <property type="match status" value="1"/>
</dbReference>
<feature type="domain" description="AP2/ERF" evidence="7">
    <location>
        <begin position="21"/>
        <end position="79"/>
    </location>
</feature>
<keyword evidence="3" id="KW-0238">DNA-binding</keyword>
<dbReference type="GO" id="GO:0005634">
    <property type="term" value="C:nucleus"/>
    <property type="evidence" value="ECO:0007669"/>
    <property type="project" value="UniProtKB-SubCell"/>
</dbReference>
<feature type="region of interest" description="Disordered" evidence="6">
    <location>
        <begin position="74"/>
        <end position="94"/>
    </location>
</feature>
<accession>A0A835HH14</accession>
<dbReference type="GO" id="GO:0003700">
    <property type="term" value="F:DNA-binding transcription factor activity"/>
    <property type="evidence" value="ECO:0007669"/>
    <property type="project" value="InterPro"/>
</dbReference>
<dbReference type="PANTHER" id="PTHR31190:SF480">
    <property type="entry name" value="ETHYLENE-RESPONSIVE TRANSCRIPTION FACTOR RAP2-12"/>
    <property type="match status" value="1"/>
</dbReference>
<comment type="subcellular location">
    <subcellularLocation>
        <location evidence="1">Nucleus</location>
    </subcellularLocation>
</comment>
<dbReference type="InterPro" id="IPR001471">
    <property type="entry name" value="AP2/ERF_dom"/>
</dbReference>
<evidence type="ECO:0000313" key="9">
    <source>
        <dbReference type="Proteomes" id="UP000631114"/>
    </source>
</evidence>
<name>A0A835HH14_9MAGN</name>
<protein>
    <recommendedName>
        <fullName evidence="7">AP2/ERF domain-containing protein</fullName>
    </recommendedName>
</protein>
<evidence type="ECO:0000256" key="5">
    <source>
        <dbReference type="ARBA" id="ARBA00023242"/>
    </source>
</evidence>
<dbReference type="SUPFAM" id="SSF54171">
    <property type="entry name" value="DNA-binding domain"/>
    <property type="match status" value="1"/>
</dbReference>
<dbReference type="InterPro" id="IPR036955">
    <property type="entry name" value="AP2/ERF_dom_sf"/>
</dbReference>
<dbReference type="PROSITE" id="PS51032">
    <property type="entry name" value="AP2_ERF"/>
    <property type="match status" value="1"/>
</dbReference>
<sequence>MWNSMDMLRSLQREKGRISTDYRGIIQRPWGKWAIEIRDQEGCSVRVCLGTFNTAEEAARAYDAEAHRIRGNKAKVNFPQENSPTAQTRAVKANHQKTYWQPHLAEANV</sequence>
<evidence type="ECO:0000256" key="4">
    <source>
        <dbReference type="ARBA" id="ARBA00023163"/>
    </source>
</evidence>